<dbReference type="InParanoid" id="A0A409XQP1"/>
<proteinExistence type="predicted"/>
<organism evidence="2 3">
    <name type="scientific">Psilocybe cyanescens</name>
    <dbReference type="NCBI Taxonomy" id="93625"/>
    <lineage>
        <taxon>Eukaryota</taxon>
        <taxon>Fungi</taxon>
        <taxon>Dikarya</taxon>
        <taxon>Basidiomycota</taxon>
        <taxon>Agaricomycotina</taxon>
        <taxon>Agaricomycetes</taxon>
        <taxon>Agaricomycetidae</taxon>
        <taxon>Agaricales</taxon>
        <taxon>Agaricineae</taxon>
        <taxon>Strophariaceae</taxon>
        <taxon>Psilocybe</taxon>
    </lineage>
</organism>
<dbReference type="Proteomes" id="UP000283269">
    <property type="component" value="Unassembled WGS sequence"/>
</dbReference>
<dbReference type="STRING" id="93625.A0A409XQP1"/>
<reference evidence="2 3" key="1">
    <citation type="journal article" date="2018" name="Evol. Lett.">
        <title>Horizontal gene cluster transfer increased hallucinogenic mushroom diversity.</title>
        <authorList>
            <person name="Reynolds H.T."/>
            <person name="Vijayakumar V."/>
            <person name="Gluck-Thaler E."/>
            <person name="Korotkin H.B."/>
            <person name="Matheny P.B."/>
            <person name="Slot J.C."/>
        </authorList>
    </citation>
    <scope>NUCLEOTIDE SEQUENCE [LARGE SCALE GENOMIC DNA]</scope>
    <source>
        <strain evidence="2 3">2631</strain>
    </source>
</reference>
<feature type="compositionally biased region" description="Polar residues" evidence="1">
    <location>
        <begin position="200"/>
        <end position="209"/>
    </location>
</feature>
<dbReference type="OrthoDB" id="2563277at2759"/>
<comment type="caution">
    <text evidence="2">The sequence shown here is derived from an EMBL/GenBank/DDBJ whole genome shotgun (WGS) entry which is preliminary data.</text>
</comment>
<name>A0A409XQP1_PSICY</name>
<evidence type="ECO:0000313" key="2">
    <source>
        <dbReference type="EMBL" id="PPQ93119.1"/>
    </source>
</evidence>
<feature type="compositionally biased region" description="Basic and acidic residues" evidence="1">
    <location>
        <begin position="229"/>
        <end position="239"/>
    </location>
</feature>
<evidence type="ECO:0000256" key="1">
    <source>
        <dbReference type="SAM" id="MobiDB-lite"/>
    </source>
</evidence>
<dbReference type="AlphaFoldDB" id="A0A409XQP1"/>
<feature type="region of interest" description="Disordered" evidence="1">
    <location>
        <begin position="196"/>
        <end position="248"/>
    </location>
</feature>
<gene>
    <name evidence="2" type="ORF">CVT25_003354</name>
</gene>
<keyword evidence="3" id="KW-1185">Reference proteome</keyword>
<dbReference type="EMBL" id="NHYD01000848">
    <property type="protein sequence ID" value="PPQ93119.1"/>
    <property type="molecule type" value="Genomic_DNA"/>
</dbReference>
<protein>
    <submittedName>
        <fullName evidence="2">Uncharacterized protein</fullName>
    </submittedName>
</protein>
<sequence>MYETIEDEILNSNHTSPVHSVPYKKSSTSQTTRQAVFIVDSDTVSFSSSPRIAFQAPGSPAGMQSLLQHSTQNYDPLLSELCSHRVRSCTISCLSPYPQGRTSRMTLSLKQKRSTATIDVQDHRTPVLQQVLVNWNTRTNRTWTKDNGTAPFLGALKAFSPHVVDDDDSRAKRENTFRLAPNARLRVGSSVRRTALGWSKRSTGAGKSSTDQKENAVSGVIAPPGDNVRLSRPDLEANRPLETTLPQL</sequence>
<evidence type="ECO:0000313" key="3">
    <source>
        <dbReference type="Proteomes" id="UP000283269"/>
    </source>
</evidence>
<accession>A0A409XQP1</accession>